<dbReference type="Gene3D" id="3.40.50.720">
    <property type="entry name" value="NAD(P)-binding Rossmann-like Domain"/>
    <property type="match status" value="1"/>
</dbReference>
<evidence type="ECO:0000313" key="3">
    <source>
        <dbReference type="Proteomes" id="UP001597032"/>
    </source>
</evidence>
<comment type="caution">
    <text evidence="2">The sequence shown here is derived from an EMBL/GenBank/DDBJ whole genome shotgun (WGS) entry which is preliminary data.</text>
</comment>
<dbReference type="Proteomes" id="UP001597032">
    <property type="component" value="Unassembled WGS sequence"/>
</dbReference>
<accession>A0ABW2Z5M0</accession>
<reference evidence="3" key="1">
    <citation type="journal article" date="2019" name="Int. J. Syst. Evol. Microbiol.">
        <title>The Global Catalogue of Microorganisms (GCM) 10K type strain sequencing project: providing services to taxonomists for standard genome sequencing and annotation.</title>
        <authorList>
            <consortium name="The Broad Institute Genomics Platform"/>
            <consortium name="The Broad Institute Genome Sequencing Center for Infectious Disease"/>
            <person name="Wu L."/>
            <person name="Ma J."/>
        </authorList>
    </citation>
    <scope>NUCLEOTIDE SEQUENCE [LARGE SCALE GENOMIC DNA]</scope>
    <source>
        <strain evidence="3">CCUG 60022</strain>
    </source>
</reference>
<keyword evidence="3" id="KW-1185">Reference proteome</keyword>
<sequence>MVVGNGLLAQAFSAYKDRRDVIIFASGVSNSSETKSVEFAREKKLLQKTIDQNPKSTLVYFSTTSITDSAVNNSAYVHHKLAMEAFIKSATSKYIIFRISNVVGALGNNNTILNYLVDGVKTGKQLAVWKYAERNLIDIEDVVFIISNLLEQPMENNTINIASSKALPVVAIVKEIEVYLQKKAILVFVEKGAPININTSCIQHYINTIAQNKGEGIHYLNYLLHKYYS</sequence>
<protein>
    <submittedName>
        <fullName evidence="2">NAD-dependent epimerase/dehydratase family protein</fullName>
    </submittedName>
</protein>
<dbReference type="EMBL" id="JBHTIC010000008">
    <property type="protein sequence ID" value="MFD0762113.1"/>
    <property type="molecule type" value="Genomic_DNA"/>
</dbReference>
<proteinExistence type="predicted"/>
<dbReference type="SUPFAM" id="SSF51735">
    <property type="entry name" value="NAD(P)-binding Rossmann-fold domains"/>
    <property type="match status" value="1"/>
</dbReference>
<organism evidence="2 3">
    <name type="scientific">Lutibacter aestuarii</name>
    <dbReference type="NCBI Taxonomy" id="861111"/>
    <lineage>
        <taxon>Bacteria</taxon>
        <taxon>Pseudomonadati</taxon>
        <taxon>Bacteroidota</taxon>
        <taxon>Flavobacteriia</taxon>
        <taxon>Flavobacteriales</taxon>
        <taxon>Flavobacteriaceae</taxon>
        <taxon>Lutibacter</taxon>
    </lineage>
</organism>
<dbReference type="RefSeq" id="WP_386782358.1">
    <property type="nucleotide sequence ID" value="NZ_JBHTIC010000008.1"/>
</dbReference>
<evidence type="ECO:0000313" key="2">
    <source>
        <dbReference type="EMBL" id="MFD0762113.1"/>
    </source>
</evidence>
<feature type="domain" description="NAD-dependent epimerase/dehydratase" evidence="1">
    <location>
        <begin position="67"/>
        <end position="162"/>
    </location>
</feature>
<name>A0ABW2Z5M0_9FLAO</name>
<gene>
    <name evidence="2" type="ORF">ACFQZW_08470</name>
</gene>
<dbReference type="Pfam" id="PF01370">
    <property type="entry name" value="Epimerase"/>
    <property type="match status" value="1"/>
</dbReference>
<dbReference type="InterPro" id="IPR001509">
    <property type="entry name" value="Epimerase_deHydtase"/>
</dbReference>
<evidence type="ECO:0000259" key="1">
    <source>
        <dbReference type="Pfam" id="PF01370"/>
    </source>
</evidence>
<dbReference type="InterPro" id="IPR036291">
    <property type="entry name" value="NAD(P)-bd_dom_sf"/>
</dbReference>